<protein>
    <submittedName>
        <fullName evidence="2">HAD-IIA family hydrolase</fullName>
    </submittedName>
</protein>
<dbReference type="PANTHER" id="PTHR19288">
    <property type="entry name" value="4-NITROPHENYLPHOSPHATASE-RELATED"/>
    <property type="match status" value="1"/>
</dbReference>
<keyword evidence="3" id="KW-1185">Reference proteome</keyword>
<dbReference type="PANTHER" id="PTHR19288:SF46">
    <property type="entry name" value="HALOACID DEHALOGENASE-LIKE HYDROLASE DOMAIN-CONTAINING PROTEIN 2"/>
    <property type="match status" value="1"/>
</dbReference>
<evidence type="ECO:0000256" key="1">
    <source>
        <dbReference type="SAM" id="MobiDB-lite"/>
    </source>
</evidence>
<reference evidence="3" key="1">
    <citation type="journal article" date="2019" name="Int. J. Syst. Evol. Microbiol.">
        <title>The Global Catalogue of Microorganisms (GCM) 10K type strain sequencing project: providing services to taxonomists for standard genome sequencing and annotation.</title>
        <authorList>
            <consortium name="The Broad Institute Genomics Platform"/>
            <consortium name="The Broad Institute Genome Sequencing Center for Infectious Disease"/>
            <person name="Wu L."/>
            <person name="Ma J."/>
        </authorList>
    </citation>
    <scope>NUCLEOTIDE SEQUENCE [LARGE SCALE GENOMIC DNA]</scope>
    <source>
        <strain evidence="3">CCUG 56698</strain>
    </source>
</reference>
<dbReference type="RefSeq" id="WP_380971651.1">
    <property type="nucleotide sequence ID" value="NZ_JBHTEF010000001.1"/>
</dbReference>
<dbReference type="NCBIfam" id="TIGR01460">
    <property type="entry name" value="HAD-SF-IIA"/>
    <property type="match status" value="1"/>
</dbReference>
<dbReference type="InterPro" id="IPR023214">
    <property type="entry name" value="HAD_sf"/>
</dbReference>
<dbReference type="Pfam" id="PF13242">
    <property type="entry name" value="Hydrolase_like"/>
    <property type="match status" value="1"/>
</dbReference>
<dbReference type="InterPro" id="IPR006357">
    <property type="entry name" value="HAD-SF_hydro_IIA"/>
</dbReference>
<evidence type="ECO:0000313" key="2">
    <source>
        <dbReference type="EMBL" id="MFC7580011.1"/>
    </source>
</evidence>
<keyword evidence="2" id="KW-0378">Hydrolase</keyword>
<evidence type="ECO:0000313" key="3">
    <source>
        <dbReference type="Proteomes" id="UP001596527"/>
    </source>
</evidence>
<dbReference type="Proteomes" id="UP001596527">
    <property type="component" value="Unassembled WGS sequence"/>
</dbReference>
<gene>
    <name evidence="2" type="ORF">ACFQWG_02055</name>
</gene>
<sequence length="299" mass="32852">MRRSADGGPATTPEGRGSAPSPWPDHLYDAYVFDMDGTIYLGDQLLPGARRLVLELRERGIPVRFLSNNPTRDPSQYAEKLRALGIATPISEIANTVVTMTRWLRTHHPGATVFPIAEQPLIDSFREAGIPMSDDPAAIDVVVASYDRSFDYRKLQIAFDALWFHRRAILVATNPDPFCPFPGGRGEPDCAAVVAAIEACTGAKCQMVVGKPNPVMLEEAIGDLRLDPRRCLVVGDRLSTDIRMAARAHMASAMPLTGESTREDVAALDPSDRPTYVLDRVDRLLPAALWRECGWAETD</sequence>
<dbReference type="GO" id="GO:0016787">
    <property type="term" value="F:hydrolase activity"/>
    <property type="evidence" value="ECO:0007669"/>
    <property type="project" value="UniProtKB-KW"/>
</dbReference>
<dbReference type="EMBL" id="JBHTEF010000001">
    <property type="protein sequence ID" value="MFC7580011.1"/>
    <property type="molecule type" value="Genomic_DNA"/>
</dbReference>
<dbReference type="Pfam" id="PF13344">
    <property type="entry name" value="Hydrolase_6"/>
    <property type="match status" value="1"/>
</dbReference>
<dbReference type="SUPFAM" id="SSF56784">
    <property type="entry name" value="HAD-like"/>
    <property type="match status" value="1"/>
</dbReference>
<organism evidence="2 3">
    <name type="scientific">Schaalia naturae</name>
    <dbReference type="NCBI Taxonomy" id="635203"/>
    <lineage>
        <taxon>Bacteria</taxon>
        <taxon>Bacillati</taxon>
        <taxon>Actinomycetota</taxon>
        <taxon>Actinomycetes</taxon>
        <taxon>Actinomycetales</taxon>
        <taxon>Actinomycetaceae</taxon>
        <taxon>Schaalia</taxon>
    </lineage>
</organism>
<dbReference type="Gene3D" id="3.40.50.1000">
    <property type="entry name" value="HAD superfamily/HAD-like"/>
    <property type="match status" value="2"/>
</dbReference>
<name>A0ABW2SJJ3_9ACTO</name>
<accession>A0ABW2SJJ3</accession>
<proteinExistence type="predicted"/>
<dbReference type="InterPro" id="IPR036412">
    <property type="entry name" value="HAD-like_sf"/>
</dbReference>
<comment type="caution">
    <text evidence="2">The sequence shown here is derived from an EMBL/GenBank/DDBJ whole genome shotgun (WGS) entry which is preliminary data.</text>
</comment>
<feature type="region of interest" description="Disordered" evidence="1">
    <location>
        <begin position="1"/>
        <end position="22"/>
    </location>
</feature>